<feature type="transmembrane region" description="Helical" evidence="6">
    <location>
        <begin position="636"/>
        <end position="655"/>
    </location>
</feature>
<sequence length="764" mass="87285">MILLKKALADIKRNKGQFTAIFLIIFLACLVFSGLNATWFGMQQQSKIYYQKQNLADYWLNSQKISSQTKKKIADLSYVRDVERRLRLRVSDQHDQKATVELNYLEENKISQVRLEKGTPFSLKKKGIWLDRDYAQKHHLKVGDNFSFSSNYQKQTVPIRGLITNPEYVYPLSSSSQLLPDHREFGFGFLSYKQYFAGSQPPLPFNQLLVRTKADSNSSTKNKLLQVTHHDQISSLQARKDLISYTMLQDKIAQFRSLSGIFPILFFIVAILIILTTMIRLLQQQRVEIGVLQALGFRKRILLWNYLFYGVIVSLPAALIGYFLGPVLLPPVVYKSLSMFTLPVWQASQPQSNLLIIVISVVISMLAVYCSCRSILHEKIVDTLKKRTKSKQQSSRIANWQIWSHLSFANKWNLRDCGHNLARTLTIVISVAGCMMLMLTALGLKDSLNDILDWQYQKVARYETKVNLKANRSQEQIDQLQANLEAEPIAEQTIDIQAHHQRLLKSLTVYPNQNTSMVKLTDLQKNNFKVGSQGLSVSYRLAQKENLSKGDILKWRVVGTSSWKNSRITGIYRVPINQGFSVTEDFFTKKGYDFRPTALLTSRKFTKLQSPLVQQVVPITSEKNNVQKMVDSMSKLVSLLIISAVLLMVIVLYNLGNLSYVERKQEMSTLKVLGFSNQLLRKIFKRELNGLTILGIILGLPGAYFLLNKILQMMGQTTDMVLVFNWKTILVAILGTLITGIVINNLLARKINHIKLEESLKELD</sequence>
<keyword evidence="2" id="KW-1003">Cell membrane</keyword>
<proteinExistence type="predicted"/>
<organism evidence="8 9">
    <name type="scientific">Bombilactobacillus apium</name>
    <dbReference type="NCBI Taxonomy" id="2675299"/>
    <lineage>
        <taxon>Bacteria</taxon>
        <taxon>Bacillati</taxon>
        <taxon>Bacillota</taxon>
        <taxon>Bacilli</taxon>
        <taxon>Lactobacillales</taxon>
        <taxon>Lactobacillaceae</taxon>
        <taxon>Bombilactobacillus</taxon>
    </lineage>
</organism>
<dbReference type="RefSeq" id="WP_176942096.1">
    <property type="nucleotide sequence ID" value="NZ_JABZEC010000001.1"/>
</dbReference>
<dbReference type="GO" id="GO:0005886">
    <property type="term" value="C:plasma membrane"/>
    <property type="evidence" value="ECO:0007669"/>
    <property type="project" value="UniProtKB-SubCell"/>
</dbReference>
<evidence type="ECO:0000256" key="3">
    <source>
        <dbReference type="ARBA" id="ARBA00022692"/>
    </source>
</evidence>
<keyword evidence="4 6" id="KW-1133">Transmembrane helix</keyword>
<name>A0A850R513_9LACO</name>
<protein>
    <submittedName>
        <fullName evidence="8">ABC transporter permease</fullName>
    </submittedName>
</protein>
<feature type="transmembrane region" description="Helical" evidence="6">
    <location>
        <begin position="303"/>
        <end position="334"/>
    </location>
</feature>
<feature type="transmembrane region" description="Helical" evidence="6">
    <location>
        <begin position="354"/>
        <end position="376"/>
    </location>
</feature>
<feature type="domain" description="ABC3 transporter permease C-terminal" evidence="7">
    <location>
        <begin position="261"/>
        <end position="377"/>
    </location>
</feature>
<evidence type="ECO:0000256" key="4">
    <source>
        <dbReference type="ARBA" id="ARBA00022989"/>
    </source>
</evidence>
<comment type="subcellular location">
    <subcellularLocation>
        <location evidence="1">Cell membrane</location>
        <topology evidence="1">Multi-pass membrane protein</topology>
    </subcellularLocation>
</comment>
<evidence type="ECO:0000313" key="8">
    <source>
        <dbReference type="EMBL" id="NVY95937.1"/>
    </source>
</evidence>
<feature type="transmembrane region" description="Helical" evidence="6">
    <location>
        <begin position="20"/>
        <end position="42"/>
    </location>
</feature>
<feature type="transmembrane region" description="Helical" evidence="6">
    <location>
        <begin position="688"/>
        <end position="707"/>
    </location>
</feature>
<accession>A0A850R513</accession>
<feature type="transmembrane region" description="Helical" evidence="6">
    <location>
        <begin position="727"/>
        <end position="747"/>
    </location>
</feature>
<dbReference type="Proteomes" id="UP000563523">
    <property type="component" value="Unassembled WGS sequence"/>
</dbReference>
<evidence type="ECO:0000256" key="1">
    <source>
        <dbReference type="ARBA" id="ARBA00004651"/>
    </source>
</evidence>
<dbReference type="InterPro" id="IPR038766">
    <property type="entry name" value="Membrane_comp_ABC_pdt"/>
</dbReference>
<keyword evidence="3 6" id="KW-0812">Transmembrane</keyword>
<dbReference type="AlphaFoldDB" id="A0A850R513"/>
<dbReference type="EMBL" id="JABZEC010000001">
    <property type="protein sequence ID" value="NVY95937.1"/>
    <property type="molecule type" value="Genomic_DNA"/>
</dbReference>
<evidence type="ECO:0000256" key="2">
    <source>
        <dbReference type="ARBA" id="ARBA00022475"/>
    </source>
</evidence>
<dbReference type="PANTHER" id="PTHR30287:SF1">
    <property type="entry name" value="INNER MEMBRANE PROTEIN"/>
    <property type="match status" value="1"/>
</dbReference>
<keyword evidence="5 6" id="KW-0472">Membrane</keyword>
<evidence type="ECO:0000256" key="5">
    <source>
        <dbReference type="ARBA" id="ARBA00023136"/>
    </source>
</evidence>
<feature type="transmembrane region" description="Helical" evidence="6">
    <location>
        <begin position="261"/>
        <end position="282"/>
    </location>
</feature>
<evidence type="ECO:0000256" key="6">
    <source>
        <dbReference type="SAM" id="Phobius"/>
    </source>
</evidence>
<dbReference type="PANTHER" id="PTHR30287">
    <property type="entry name" value="MEMBRANE COMPONENT OF PREDICTED ABC SUPERFAMILY METABOLITE UPTAKE TRANSPORTER"/>
    <property type="match status" value="1"/>
</dbReference>
<gene>
    <name evidence="8" type="ORF">HU830_01855</name>
</gene>
<reference evidence="8 9" key="1">
    <citation type="submission" date="2020-06" db="EMBL/GenBank/DDBJ databases">
        <authorList>
            <person name="Kang J."/>
        </authorList>
    </citation>
    <scope>NUCLEOTIDE SEQUENCE [LARGE SCALE GENOMIC DNA]</scope>
    <source>
        <strain evidence="8 9">DCY120</strain>
    </source>
</reference>
<feature type="domain" description="ABC3 transporter permease C-terminal" evidence="7">
    <location>
        <begin position="639"/>
        <end position="754"/>
    </location>
</feature>
<dbReference type="Pfam" id="PF02687">
    <property type="entry name" value="FtsX"/>
    <property type="match status" value="2"/>
</dbReference>
<keyword evidence="9" id="KW-1185">Reference proteome</keyword>
<feature type="transmembrane region" description="Helical" evidence="6">
    <location>
        <begin position="421"/>
        <end position="444"/>
    </location>
</feature>
<evidence type="ECO:0000313" key="9">
    <source>
        <dbReference type="Proteomes" id="UP000563523"/>
    </source>
</evidence>
<dbReference type="InterPro" id="IPR003838">
    <property type="entry name" value="ABC3_permease_C"/>
</dbReference>
<comment type="caution">
    <text evidence="8">The sequence shown here is derived from an EMBL/GenBank/DDBJ whole genome shotgun (WGS) entry which is preliminary data.</text>
</comment>
<dbReference type="PROSITE" id="PS51257">
    <property type="entry name" value="PROKAR_LIPOPROTEIN"/>
    <property type="match status" value="1"/>
</dbReference>
<evidence type="ECO:0000259" key="7">
    <source>
        <dbReference type="Pfam" id="PF02687"/>
    </source>
</evidence>